<dbReference type="AlphaFoldDB" id="A0A1H9YDP5"/>
<evidence type="ECO:0000256" key="4">
    <source>
        <dbReference type="ARBA" id="ARBA00022989"/>
    </source>
</evidence>
<name>A0A1H9YDP5_9BACI</name>
<dbReference type="STRING" id="930131.SAMN05216389_101338"/>
<evidence type="ECO:0000256" key="5">
    <source>
        <dbReference type="ARBA" id="ARBA00023136"/>
    </source>
</evidence>
<comment type="subcellular location">
    <subcellularLocation>
        <location evidence="1">Cell membrane</location>
        <topology evidence="1">Multi-pass membrane protein</topology>
    </subcellularLocation>
</comment>
<feature type="transmembrane region" description="Helical" evidence="6">
    <location>
        <begin position="59"/>
        <end position="79"/>
    </location>
</feature>
<dbReference type="RefSeq" id="WP_244513309.1">
    <property type="nucleotide sequence ID" value="NZ_FOHE01000001.1"/>
</dbReference>
<keyword evidence="9" id="KW-1185">Reference proteome</keyword>
<dbReference type="InterPro" id="IPR010432">
    <property type="entry name" value="RDD"/>
</dbReference>
<dbReference type="PANTHER" id="PTHR36115:SF9">
    <property type="entry name" value="LMO1584 PROTEIN"/>
    <property type="match status" value="1"/>
</dbReference>
<keyword evidence="3 6" id="KW-0812">Transmembrane</keyword>
<dbReference type="Pfam" id="PF06271">
    <property type="entry name" value="RDD"/>
    <property type="match status" value="1"/>
</dbReference>
<feature type="transmembrane region" description="Helical" evidence="6">
    <location>
        <begin position="119"/>
        <end position="137"/>
    </location>
</feature>
<evidence type="ECO:0000256" key="1">
    <source>
        <dbReference type="ARBA" id="ARBA00004651"/>
    </source>
</evidence>
<evidence type="ECO:0000259" key="7">
    <source>
        <dbReference type="Pfam" id="PF06271"/>
    </source>
</evidence>
<keyword evidence="2" id="KW-1003">Cell membrane</keyword>
<gene>
    <name evidence="8" type="ORF">SAMN05216389_101338</name>
</gene>
<dbReference type="EMBL" id="FOHE01000001">
    <property type="protein sequence ID" value="SES67057.1"/>
    <property type="molecule type" value="Genomic_DNA"/>
</dbReference>
<keyword evidence="5 6" id="KW-0472">Membrane</keyword>
<protein>
    <submittedName>
        <fullName evidence="8">Uncharacterized membrane protein YckC, RDD family</fullName>
    </submittedName>
</protein>
<feature type="transmembrane region" description="Helical" evidence="6">
    <location>
        <begin position="27"/>
        <end position="47"/>
    </location>
</feature>
<dbReference type="Proteomes" id="UP000198618">
    <property type="component" value="Unassembled WGS sequence"/>
</dbReference>
<proteinExistence type="predicted"/>
<evidence type="ECO:0000256" key="6">
    <source>
        <dbReference type="SAM" id="Phobius"/>
    </source>
</evidence>
<dbReference type="GO" id="GO:0005886">
    <property type="term" value="C:plasma membrane"/>
    <property type="evidence" value="ECO:0007669"/>
    <property type="project" value="UniProtKB-SubCell"/>
</dbReference>
<dbReference type="PANTHER" id="PTHR36115">
    <property type="entry name" value="PROLINE-RICH ANTIGEN HOMOLOG-RELATED"/>
    <property type="match status" value="1"/>
</dbReference>
<accession>A0A1H9YDP5</accession>
<evidence type="ECO:0000256" key="3">
    <source>
        <dbReference type="ARBA" id="ARBA00022692"/>
    </source>
</evidence>
<evidence type="ECO:0000313" key="8">
    <source>
        <dbReference type="EMBL" id="SES67057.1"/>
    </source>
</evidence>
<dbReference type="InterPro" id="IPR051791">
    <property type="entry name" value="Pra-immunoreactive"/>
</dbReference>
<organism evidence="8 9">
    <name type="scientific">Oceanobacillus limi</name>
    <dbReference type="NCBI Taxonomy" id="930131"/>
    <lineage>
        <taxon>Bacteria</taxon>
        <taxon>Bacillati</taxon>
        <taxon>Bacillota</taxon>
        <taxon>Bacilli</taxon>
        <taxon>Bacillales</taxon>
        <taxon>Bacillaceae</taxon>
        <taxon>Oceanobacillus</taxon>
    </lineage>
</organism>
<sequence length="156" mass="18147">MSEMNENNMAVIPSDPSHRYAGFWMRVWAYIIDLVVVFSINGILLVPFKFINDGTVIDIGFWTLTGIIGAVIFYLYFLLMTRRFGQTIGKMILGIKVIREDNQALQWSDLVFREVVGRFIHRVFWFLSLLYIVVGFTREKQGLHDMIGNTRVVFDD</sequence>
<evidence type="ECO:0000313" key="9">
    <source>
        <dbReference type="Proteomes" id="UP000198618"/>
    </source>
</evidence>
<keyword evidence="4 6" id="KW-1133">Transmembrane helix</keyword>
<evidence type="ECO:0000256" key="2">
    <source>
        <dbReference type="ARBA" id="ARBA00022475"/>
    </source>
</evidence>
<feature type="domain" description="RDD" evidence="7">
    <location>
        <begin position="20"/>
        <end position="149"/>
    </location>
</feature>
<reference evidence="8 9" key="1">
    <citation type="submission" date="2016-10" db="EMBL/GenBank/DDBJ databases">
        <authorList>
            <person name="de Groot N.N."/>
        </authorList>
    </citation>
    <scope>NUCLEOTIDE SEQUENCE [LARGE SCALE GENOMIC DNA]</scope>
    <source>
        <strain evidence="8 9">IBRC-M 10780</strain>
    </source>
</reference>